<dbReference type="PANTHER" id="PTHR43048">
    <property type="entry name" value="METHYLMALONYL-COA EPIMERASE"/>
    <property type="match status" value="1"/>
</dbReference>
<reference evidence="5" key="2">
    <citation type="submission" date="2020-09" db="EMBL/GenBank/DDBJ databases">
        <authorList>
            <person name="Sun Q."/>
            <person name="Ohkuma M."/>
        </authorList>
    </citation>
    <scope>NUCLEOTIDE SEQUENCE</scope>
    <source>
        <strain evidence="5">JCM 3091</strain>
    </source>
</reference>
<dbReference type="SUPFAM" id="SSF54593">
    <property type="entry name" value="Glyoxalase/Bleomycin resistance protein/Dihydroxybiphenyl dioxygenase"/>
    <property type="match status" value="1"/>
</dbReference>
<gene>
    <name evidence="5" type="ORF">GCM10010124_37130</name>
</gene>
<dbReference type="Pfam" id="PF00903">
    <property type="entry name" value="Glyoxalase"/>
    <property type="match status" value="1"/>
</dbReference>
<dbReference type="PANTHER" id="PTHR43048:SF3">
    <property type="entry name" value="METHYLMALONYL-COA EPIMERASE, MITOCHONDRIAL"/>
    <property type="match status" value="1"/>
</dbReference>
<evidence type="ECO:0000313" key="6">
    <source>
        <dbReference type="Proteomes" id="UP000662200"/>
    </source>
</evidence>
<comment type="caution">
    <text evidence="5">The sequence shown here is derived from an EMBL/GenBank/DDBJ whole genome shotgun (WGS) entry which is preliminary data.</text>
</comment>
<dbReference type="InterPro" id="IPR051785">
    <property type="entry name" value="MMCE/EMCE_epimerase"/>
</dbReference>
<feature type="transmembrane region" description="Helical" evidence="3">
    <location>
        <begin position="12"/>
        <end position="33"/>
    </location>
</feature>
<dbReference type="PROSITE" id="PS51819">
    <property type="entry name" value="VOC"/>
    <property type="match status" value="1"/>
</dbReference>
<dbReference type="AlphaFoldDB" id="A0A8J3BQ21"/>
<organism evidence="5 6">
    <name type="scientific">Pilimelia terevasa</name>
    <dbReference type="NCBI Taxonomy" id="53372"/>
    <lineage>
        <taxon>Bacteria</taxon>
        <taxon>Bacillati</taxon>
        <taxon>Actinomycetota</taxon>
        <taxon>Actinomycetes</taxon>
        <taxon>Micromonosporales</taxon>
        <taxon>Micromonosporaceae</taxon>
        <taxon>Pilimelia</taxon>
    </lineage>
</organism>
<dbReference type="Proteomes" id="UP000662200">
    <property type="component" value="Unassembled WGS sequence"/>
</dbReference>
<feature type="compositionally biased region" description="Low complexity" evidence="2">
    <location>
        <begin position="194"/>
        <end position="232"/>
    </location>
</feature>
<keyword evidence="1" id="KW-0479">Metal-binding</keyword>
<keyword evidence="3" id="KW-1133">Transmembrane helix</keyword>
<evidence type="ECO:0000256" key="2">
    <source>
        <dbReference type="SAM" id="MobiDB-lite"/>
    </source>
</evidence>
<dbReference type="InterPro" id="IPR037523">
    <property type="entry name" value="VOC_core"/>
</dbReference>
<dbReference type="EMBL" id="BMQC01000019">
    <property type="protein sequence ID" value="GGK40872.1"/>
    <property type="molecule type" value="Genomic_DNA"/>
</dbReference>
<reference evidence="5" key="1">
    <citation type="journal article" date="2014" name="Int. J. Syst. Evol. Microbiol.">
        <title>Complete genome sequence of Corynebacterium casei LMG S-19264T (=DSM 44701T), isolated from a smear-ripened cheese.</title>
        <authorList>
            <consortium name="US DOE Joint Genome Institute (JGI-PGF)"/>
            <person name="Walter F."/>
            <person name="Albersmeier A."/>
            <person name="Kalinowski J."/>
            <person name="Ruckert C."/>
        </authorList>
    </citation>
    <scope>NUCLEOTIDE SEQUENCE</scope>
    <source>
        <strain evidence="5">JCM 3091</strain>
    </source>
</reference>
<feature type="domain" description="VOC" evidence="4">
    <location>
        <begin position="294"/>
        <end position="410"/>
    </location>
</feature>
<evidence type="ECO:0000259" key="4">
    <source>
        <dbReference type="PROSITE" id="PS51819"/>
    </source>
</evidence>
<evidence type="ECO:0000256" key="3">
    <source>
        <dbReference type="SAM" id="Phobius"/>
    </source>
</evidence>
<evidence type="ECO:0000256" key="1">
    <source>
        <dbReference type="ARBA" id="ARBA00022723"/>
    </source>
</evidence>
<evidence type="ECO:0000313" key="5">
    <source>
        <dbReference type="EMBL" id="GGK40872.1"/>
    </source>
</evidence>
<dbReference type="GO" id="GO:0004493">
    <property type="term" value="F:methylmalonyl-CoA epimerase activity"/>
    <property type="evidence" value="ECO:0007669"/>
    <property type="project" value="TreeGrafter"/>
</dbReference>
<dbReference type="Gene3D" id="3.10.180.10">
    <property type="entry name" value="2,3-Dihydroxybiphenyl 1,2-Dioxygenase, domain 1"/>
    <property type="match status" value="1"/>
</dbReference>
<sequence>MTTRQPKAGTSTARRAAAALLGAVGLFILSIGIGVPSWSVVAVGAALGLVAVGLVTVQAVRGGERAWMAASAHVIAASPAPANQEYGRAELELVLTGPGLPTVAVKVRDPKVPVDRWPRPGTALPVLVAVDDRRNVRVQWDEVPAARPDPVDTPRVPTTVGVAPIDVPRTADAPTRELTGPGQTHEFATPAQIRDFAAPAPRRAPAPRAGDDPAGAPAPDQPPAGTAGPGDPAADRGAGDVYDQEAEPPAVPAARRPEEPVAVPRPRVSGAVPLAGVADVATVHRTARPAGAGPVHGVGATLTVGDLDRAVDFYTGVLDFATIDRGPDLAILASGDTRLLLRTAAGDGAPRGAGHLNLEVGDIDASHQALRAAGVRFLAEPAVVGGGARLQLWSAPFRDPDGNGLAITQWRPAESAEDAATDPQQVPPDESEEHPEDTQRPMQ</sequence>
<keyword evidence="3" id="KW-0472">Membrane</keyword>
<proteinExistence type="predicted"/>
<feature type="region of interest" description="Disordered" evidence="2">
    <location>
        <begin position="145"/>
        <end position="267"/>
    </location>
</feature>
<name>A0A8J3BQ21_9ACTN</name>
<dbReference type="GO" id="GO:0046491">
    <property type="term" value="P:L-methylmalonyl-CoA metabolic process"/>
    <property type="evidence" value="ECO:0007669"/>
    <property type="project" value="TreeGrafter"/>
</dbReference>
<dbReference type="RefSeq" id="WP_189115637.1">
    <property type="nucleotide sequence ID" value="NZ_BMQC01000019.1"/>
</dbReference>
<dbReference type="InterPro" id="IPR004360">
    <property type="entry name" value="Glyas_Fos-R_dOase_dom"/>
</dbReference>
<keyword evidence="6" id="KW-1185">Reference proteome</keyword>
<dbReference type="GO" id="GO:0046872">
    <property type="term" value="F:metal ion binding"/>
    <property type="evidence" value="ECO:0007669"/>
    <property type="project" value="UniProtKB-KW"/>
</dbReference>
<feature type="region of interest" description="Disordered" evidence="2">
    <location>
        <begin position="401"/>
        <end position="443"/>
    </location>
</feature>
<accession>A0A8J3BQ21</accession>
<keyword evidence="3" id="KW-0812">Transmembrane</keyword>
<protein>
    <recommendedName>
        <fullName evidence="4">VOC domain-containing protein</fullName>
    </recommendedName>
</protein>
<dbReference type="InterPro" id="IPR029068">
    <property type="entry name" value="Glyas_Bleomycin-R_OHBP_Dase"/>
</dbReference>